<reference evidence="3" key="2">
    <citation type="submission" date="2021-09" db="EMBL/GenBank/DDBJ databases">
        <authorList>
            <person name="Jia N."/>
            <person name="Wang J."/>
            <person name="Shi W."/>
            <person name="Du L."/>
            <person name="Sun Y."/>
            <person name="Zhan W."/>
            <person name="Jiang J."/>
            <person name="Wang Q."/>
            <person name="Zhang B."/>
            <person name="Ji P."/>
            <person name="Sakyi L.B."/>
            <person name="Cui X."/>
            <person name="Yuan T."/>
            <person name="Jiang B."/>
            <person name="Yang W."/>
            <person name="Lam T.T.-Y."/>
            <person name="Chang Q."/>
            <person name="Ding S."/>
            <person name="Wang X."/>
            <person name="Zhu J."/>
            <person name="Ruan X."/>
            <person name="Zhao L."/>
            <person name="Wei J."/>
            <person name="Que T."/>
            <person name="Du C."/>
            <person name="Cheng J."/>
            <person name="Dai P."/>
            <person name="Han X."/>
            <person name="Huang E."/>
            <person name="Gao Y."/>
            <person name="Liu J."/>
            <person name="Shao H."/>
            <person name="Ye R."/>
            <person name="Li L."/>
            <person name="Wei W."/>
            <person name="Wang X."/>
            <person name="Wang C."/>
            <person name="Huo Q."/>
            <person name="Li W."/>
            <person name="Guo W."/>
            <person name="Chen H."/>
            <person name="Chen S."/>
            <person name="Zhou L."/>
            <person name="Zhou L."/>
            <person name="Ni X."/>
            <person name="Tian J."/>
            <person name="Zhou Y."/>
            <person name="Sheng Y."/>
            <person name="Liu T."/>
            <person name="Pan Y."/>
            <person name="Xia L."/>
            <person name="Li J."/>
            <person name="Zhao F."/>
            <person name="Cao W."/>
        </authorList>
    </citation>
    <scope>NUCLEOTIDE SEQUENCE</scope>
    <source>
        <strain evidence="3">Rmic-2018</strain>
        <tissue evidence="3">Larvae</tissue>
    </source>
</reference>
<dbReference type="SUPFAM" id="SSF56300">
    <property type="entry name" value="Metallo-dependent phosphatases"/>
    <property type="match status" value="1"/>
</dbReference>
<evidence type="ECO:0000313" key="4">
    <source>
        <dbReference type="Proteomes" id="UP000821866"/>
    </source>
</evidence>
<dbReference type="AlphaFoldDB" id="A0A9J6DEK9"/>
<dbReference type="PANTHER" id="PTHR11575:SF24">
    <property type="entry name" value="5'-NUCLEOTIDASE"/>
    <property type="match status" value="1"/>
</dbReference>
<evidence type="ECO:0000256" key="1">
    <source>
        <dbReference type="ARBA" id="ARBA00000815"/>
    </source>
</evidence>
<dbReference type="PRINTS" id="PR01607">
    <property type="entry name" value="APYRASEFAMLY"/>
</dbReference>
<dbReference type="EC" id="3.1.3.5" evidence="2"/>
<dbReference type="InterPro" id="IPR006179">
    <property type="entry name" value="5_nucleotidase/apyrase"/>
</dbReference>
<evidence type="ECO:0000313" key="3">
    <source>
        <dbReference type="EMBL" id="KAH8020350.1"/>
    </source>
</evidence>
<keyword evidence="4" id="KW-1185">Reference proteome</keyword>
<dbReference type="GO" id="GO:0005886">
    <property type="term" value="C:plasma membrane"/>
    <property type="evidence" value="ECO:0007669"/>
    <property type="project" value="TreeGrafter"/>
</dbReference>
<dbReference type="EMBL" id="JABSTU010000009">
    <property type="protein sequence ID" value="KAH8020350.1"/>
    <property type="molecule type" value="Genomic_DNA"/>
</dbReference>
<name>A0A9J6DEK9_RHIMP</name>
<evidence type="ECO:0000256" key="2">
    <source>
        <dbReference type="ARBA" id="ARBA00012643"/>
    </source>
</evidence>
<dbReference type="PANTHER" id="PTHR11575">
    <property type="entry name" value="5'-NUCLEOTIDASE-RELATED"/>
    <property type="match status" value="1"/>
</dbReference>
<comment type="caution">
    <text evidence="3">The sequence shown here is derived from an EMBL/GenBank/DDBJ whole genome shotgun (WGS) entry which is preliminary data.</text>
</comment>
<gene>
    <name evidence="3" type="ORF">HPB51_000983</name>
</gene>
<dbReference type="Proteomes" id="UP000821866">
    <property type="component" value="Chromosome 7"/>
</dbReference>
<protein>
    <recommendedName>
        <fullName evidence="2">5'-nucleotidase</fullName>
        <ecNumber evidence="2">3.1.3.5</ecNumber>
    </recommendedName>
</protein>
<comment type="catalytic activity">
    <reaction evidence="1">
        <text>a ribonucleoside 5'-phosphate + H2O = a ribonucleoside + phosphate</text>
        <dbReference type="Rhea" id="RHEA:12484"/>
        <dbReference type="ChEBI" id="CHEBI:15377"/>
        <dbReference type="ChEBI" id="CHEBI:18254"/>
        <dbReference type="ChEBI" id="CHEBI:43474"/>
        <dbReference type="ChEBI" id="CHEBI:58043"/>
        <dbReference type="EC" id="3.1.3.5"/>
    </reaction>
</comment>
<dbReference type="GO" id="GO:0008253">
    <property type="term" value="F:5'-nucleotidase activity"/>
    <property type="evidence" value="ECO:0007669"/>
    <property type="project" value="UniProtKB-EC"/>
</dbReference>
<proteinExistence type="predicted"/>
<dbReference type="Gene3D" id="3.60.21.10">
    <property type="match status" value="1"/>
</dbReference>
<sequence>MNDVTIPSRTSPNTSRQTVAHNHVWARADGIWVCATGHTQFTNDLECVRREAQRLKKQGVHIIIALGHSGLDEDKRIAFEVPLVDIVVGGNSHYFMFSESPLSHPPEPVYGPYPVVIQRPDGTQVRRT</sequence>
<dbReference type="InterPro" id="IPR029052">
    <property type="entry name" value="Metallo-depent_PP-like"/>
</dbReference>
<dbReference type="GO" id="GO:0006196">
    <property type="term" value="P:AMP catabolic process"/>
    <property type="evidence" value="ECO:0007669"/>
    <property type="project" value="TreeGrafter"/>
</dbReference>
<accession>A0A9J6DEK9</accession>
<reference evidence="3" key="1">
    <citation type="journal article" date="2020" name="Cell">
        <title>Large-Scale Comparative Analyses of Tick Genomes Elucidate Their Genetic Diversity and Vector Capacities.</title>
        <authorList>
            <consortium name="Tick Genome and Microbiome Consortium (TIGMIC)"/>
            <person name="Jia N."/>
            <person name="Wang J."/>
            <person name="Shi W."/>
            <person name="Du L."/>
            <person name="Sun Y."/>
            <person name="Zhan W."/>
            <person name="Jiang J.F."/>
            <person name="Wang Q."/>
            <person name="Zhang B."/>
            <person name="Ji P."/>
            <person name="Bell-Sakyi L."/>
            <person name="Cui X.M."/>
            <person name="Yuan T.T."/>
            <person name="Jiang B.G."/>
            <person name="Yang W.F."/>
            <person name="Lam T.T."/>
            <person name="Chang Q.C."/>
            <person name="Ding S.J."/>
            <person name="Wang X.J."/>
            <person name="Zhu J.G."/>
            <person name="Ruan X.D."/>
            <person name="Zhao L."/>
            <person name="Wei J.T."/>
            <person name="Ye R.Z."/>
            <person name="Que T.C."/>
            <person name="Du C.H."/>
            <person name="Zhou Y.H."/>
            <person name="Cheng J.X."/>
            <person name="Dai P.F."/>
            <person name="Guo W.B."/>
            <person name="Han X.H."/>
            <person name="Huang E.J."/>
            <person name="Li L.F."/>
            <person name="Wei W."/>
            <person name="Gao Y.C."/>
            <person name="Liu J.Z."/>
            <person name="Shao H.Z."/>
            <person name="Wang X."/>
            <person name="Wang C.C."/>
            <person name="Yang T.C."/>
            <person name="Huo Q.B."/>
            <person name="Li W."/>
            <person name="Chen H.Y."/>
            <person name="Chen S.E."/>
            <person name="Zhou L.G."/>
            <person name="Ni X.B."/>
            <person name="Tian J.H."/>
            <person name="Sheng Y."/>
            <person name="Liu T."/>
            <person name="Pan Y.S."/>
            <person name="Xia L.Y."/>
            <person name="Li J."/>
            <person name="Zhao F."/>
            <person name="Cao W.C."/>
        </authorList>
    </citation>
    <scope>NUCLEOTIDE SEQUENCE</scope>
    <source>
        <strain evidence="3">Rmic-2018</strain>
    </source>
</reference>
<organism evidence="3 4">
    <name type="scientific">Rhipicephalus microplus</name>
    <name type="common">Cattle tick</name>
    <name type="synonym">Boophilus microplus</name>
    <dbReference type="NCBI Taxonomy" id="6941"/>
    <lineage>
        <taxon>Eukaryota</taxon>
        <taxon>Metazoa</taxon>
        <taxon>Ecdysozoa</taxon>
        <taxon>Arthropoda</taxon>
        <taxon>Chelicerata</taxon>
        <taxon>Arachnida</taxon>
        <taxon>Acari</taxon>
        <taxon>Parasitiformes</taxon>
        <taxon>Ixodida</taxon>
        <taxon>Ixodoidea</taxon>
        <taxon>Ixodidae</taxon>
        <taxon>Rhipicephalinae</taxon>
        <taxon>Rhipicephalus</taxon>
        <taxon>Boophilus</taxon>
    </lineage>
</organism>